<keyword evidence="1" id="KW-0175">Coiled coil</keyword>
<evidence type="ECO:0000259" key="3">
    <source>
        <dbReference type="Pfam" id="PF09822"/>
    </source>
</evidence>
<feature type="domain" description="ABC-type uncharacterised transport system" evidence="3">
    <location>
        <begin position="176"/>
        <end position="480"/>
    </location>
</feature>
<evidence type="ECO:0000256" key="1">
    <source>
        <dbReference type="SAM" id="Coils"/>
    </source>
</evidence>
<keyword evidence="6" id="KW-1185">Reference proteome</keyword>
<dbReference type="RefSeq" id="WP_354695730.1">
    <property type="nucleotide sequence ID" value="NZ_JAZHOG010000008.1"/>
</dbReference>
<keyword evidence="2" id="KW-0812">Transmembrane</keyword>
<evidence type="ECO:0000259" key="4">
    <source>
        <dbReference type="Pfam" id="PF23357"/>
    </source>
</evidence>
<reference evidence="5 6" key="1">
    <citation type="submission" date="2024-02" db="EMBL/GenBank/DDBJ databases">
        <title>A novel Wenzhouxiangellaceae bacterium, isolated from coastal sediments.</title>
        <authorList>
            <person name="Du Z.-J."/>
            <person name="Ye Y.-Q."/>
            <person name="Zhang X.-Y."/>
        </authorList>
    </citation>
    <scope>NUCLEOTIDE SEQUENCE [LARGE SCALE GENOMIC DNA]</scope>
    <source>
        <strain evidence="5 6">CH-27</strain>
    </source>
</reference>
<dbReference type="Pfam" id="PF09822">
    <property type="entry name" value="ABC_transp_aux"/>
    <property type="match status" value="1"/>
</dbReference>
<dbReference type="Proteomes" id="UP001359886">
    <property type="component" value="Unassembled WGS sequence"/>
</dbReference>
<dbReference type="AlphaFoldDB" id="A0AAW9RLJ8"/>
<name>A0AAW9RLJ8_9GAMM</name>
<dbReference type="InterPro" id="IPR055396">
    <property type="entry name" value="DUF7088"/>
</dbReference>
<feature type="domain" description="DUF7088" evidence="4">
    <location>
        <begin position="39"/>
        <end position="137"/>
    </location>
</feature>
<sequence length="633" mass="69873">MKKNALIPAASLLLLAVLFAALSLISSRMLGGVRVDLTENGLYTLSEGTQNILEDLDEPVHLYLFFSEDSSRDLPQIRSYARRVHELVDEFANRSDGMLRVHHIDPEPFSEEEDQASQFGLQAVPVGASGVSLYLGIAGTNALDDVQTMPFLQPSKEKFLEYDLAKMISTLGNPERKTIGLMTALPMTAGFDPATQAMREPWVIHDQLSQLFTVETIDLQAPEIPDDIDLLVLVHPRDLGPAMQYRIEQFVLGGGRLVAFLDPMAEMDRGDPGDPMAQMQRGSSSTLGPLLDAWGVKFDTARVLGDLQYGVGSGTSRHIGILSVPREGLNGEDIISSDLEVVNFSSTGWFTVEEPADGDSARSTTLEVLAQSSENAAPVDAARMRFLPDPSELMNGFNPTGDRYALAVRISGPASTAFEQPPEGIEDDDRLTESVDGGIQVVLFADSDVVTDRLWVQKQPFLGQTLVNSFADNGNLVVNAVDNLLGNSDLISIRTRASSGRPFERVNALQAEAERRYRATEERLQQELADTEQKLAELQAARGDDDMLVLSDEQQQEIQRFMDRKLQIRQDLRQVQHDLQRDIDRLGTRLKVLNIIVVPLIVIFVAGLYGLRRRRRQTESVRVVTTESGGSQT</sequence>
<organism evidence="5 6">
    <name type="scientific">Elongatibacter sediminis</name>
    <dbReference type="NCBI Taxonomy" id="3119006"/>
    <lineage>
        <taxon>Bacteria</taxon>
        <taxon>Pseudomonadati</taxon>
        <taxon>Pseudomonadota</taxon>
        <taxon>Gammaproteobacteria</taxon>
        <taxon>Chromatiales</taxon>
        <taxon>Wenzhouxiangellaceae</taxon>
        <taxon>Elongatibacter</taxon>
    </lineage>
</organism>
<evidence type="ECO:0000313" key="6">
    <source>
        <dbReference type="Proteomes" id="UP001359886"/>
    </source>
</evidence>
<keyword evidence="2" id="KW-0472">Membrane</keyword>
<protein>
    <submittedName>
        <fullName evidence="5">Gldg family protein</fullName>
    </submittedName>
</protein>
<accession>A0AAW9RLJ8</accession>
<feature type="coiled-coil region" evidence="1">
    <location>
        <begin position="503"/>
        <end position="541"/>
    </location>
</feature>
<evidence type="ECO:0000313" key="5">
    <source>
        <dbReference type="EMBL" id="MEJ8568406.1"/>
    </source>
</evidence>
<feature type="transmembrane region" description="Helical" evidence="2">
    <location>
        <begin position="592"/>
        <end position="611"/>
    </location>
</feature>
<dbReference type="InterPro" id="IPR019196">
    <property type="entry name" value="ABC_transp_unknown"/>
</dbReference>
<comment type="caution">
    <text evidence="5">The sequence shown here is derived from an EMBL/GenBank/DDBJ whole genome shotgun (WGS) entry which is preliminary data.</text>
</comment>
<proteinExistence type="predicted"/>
<gene>
    <name evidence="5" type="ORF">V3330_12290</name>
</gene>
<dbReference type="EMBL" id="JAZHOG010000008">
    <property type="protein sequence ID" value="MEJ8568406.1"/>
    <property type="molecule type" value="Genomic_DNA"/>
</dbReference>
<dbReference type="Pfam" id="PF23357">
    <property type="entry name" value="DUF7088"/>
    <property type="match status" value="1"/>
</dbReference>
<keyword evidence="2" id="KW-1133">Transmembrane helix</keyword>
<evidence type="ECO:0000256" key="2">
    <source>
        <dbReference type="SAM" id="Phobius"/>
    </source>
</evidence>